<dbReference type="InterPro" id="IPR011011">
    <property type="entry name" value="Znf_FYVE_PHD"/>
</dbReference>
<feature type="domain" description="PHD-type" evidence="5">
    <location>
        <begin position="119"/>
        <end position="164"/>
    </location>
</feature>
<dbReference type="PANTHER" id="PTHR24102">
    <property type="entry name" value="PHD FINGER PROTEIN"/>
    <property type="match status" value="1"/>
</dbReference>
<dbReference type="Gene3D" id="3.30.40.10">
    <property type="entry name" value="Zinc/RING finger domain, C3HC4 (zinc finger)"/>
    <property type="match status" value="1"/>
</dbReference>
<comment type="caution">
    <text evidence="6">The sequence shown here is derived from an EMBL/GenBank/DDBJ whole genome shotgun (WGS) entry which is preliminary data.</text>
</comment>
<protein>
    <recommendedName>
        <fullName evidence="5">PHD-type domain-containing protein</fullName>
    </recommendedName>
</protein>
<dbReference type="AlphaFoldDB" id="A0AAW1QCB2"/>
<dbReference type="InterPro" id="IPR059153">
    <property type="entry name" value="NSD_PHD-1st"/>
</dbReference>
<dbReference type="PROSITE" id="PS01359">
    <property type="entry name" value="ZF_PHD_1"/>
    <property type="match status" value="1"/>
</dbReference>
<dbReference type="PANTHER" id="PTHR24102:SF28">
    <property type="entry name" value="PHD-TYPE DOMAIN-CONTAINING PROTEIN"/>
    <property type="match status" value="1"/>
</dbReference>
<keyword evidence="3" id="KW-0862">Zinc</keyword>
<proteinExistence type="predicted"/>
<accession>A0AAW1QCB2</accession>
<dbReference type="InterPro" id="IPR019786">
    <property type="entry name" value="Zinc_finger_PHD-type_CS"/>
</dbReference>
<dbReference type="Pfam" id="PF23011">
    <property type="entry name" value="PHD-1st_NSD"/>
    <property type="match status" value="1"/>
</dbReference>
<evidence type="ECO:0000313" key="7">
    <source>
        <dbReference type="Proteomes" id="UP001489004"/>
    </source>
</evidence>
<keyword evidence="7" id="KW-1185">Reference proteome</keyword>
<dbReference type="Proteomes" id="UP001489004">
    <property type="component" value="Unassembled WGS sequence"/>
</dbReference>
<dbReference type="InterPro" id="IPR001965">
    <property type="entry name" value="Znf_PHD"/>
</dbReference>
<keyword evidence="1" id="KW-0479">Metal-binding</keyword>
<evidence type="ECO:0000256" key="4">
    <source>
        <dbReference type="PROSITE-ProRule" id="PRU00146"/>
    </source>
</evidence>
<dbReference type="InterPro" id="IPR019787">
    <property type="entry name" value="Znf_PHD-finger"/>
</dbReference>
<dbReference type="PROSITE" id="PS50016">
    <property type="entry name" value="ZF_PHD_2"/>
    <property type="match status" value="1"/>
</dbReference>
<evidence type="ECO:0000256" key="2">
    <source>
        <dbReference type="ARBA" id="ARBA00022771"/>
    </source>
</evidence>
<dbReference type="SUPFAM" id="SSF57903">
    <property type="entry name" value="FYVE/PHD zinc finger"/>
    <property type="match status" value="1"/>
</dbReference>
<gene>
    <name evidence="6" type="ORF">WJX72_009182</name>
</gene>
<organism evidence="6 7">
    <name type="scientific">[Myrmecia] bisecta</name>
    <dbReference type="NCBI Taxonomy" id="41462"/>
    <lineage>
        <taxon>Eukaryota</taxon>
        <taxon>Viridiplantae</taxon>
        <taxon>Chlorophyta</taxon>
        <taxon>core chlorophytes</taxon>
        <taxon>Trebouxiophyceae</taxon>
        <taxon>Trebouxiales</taxon>
        <taxon>Trebouxiaceae</taxon>
        <taxon>Myrmecia</taxon>
    </lineage>
</organism>
<dbReference type="InterPro" id="IPR013083">
    <property type="entry name" value="Znf_RING/FYVE/PHD"/>
</dbReference>
<dbReference type="GO" id="GO:0008270">
    <property type="term" value="F:zinc ion binding"/>
    <property type="evidence" value="ECO:0007669"/>
    <property type="project" value="UniProtKB-KW"/>
</dbReference>
<evidence type="ECO:0000313" key="6">
    <source>
        <dbReference type="EMBL" id="KAK9818234.1"/>
    </source>
</evidence>
<sequence length="164" mass="18238">MLRWRIAAFIDEEAGISSGEDVSSDEELEGQDGYERDFIEDGTGTQAADLERPADMAMYHRSILPQGTPAPRLADRQTHVVVDTPQTVGRSMGSAYDLEDSFIAEEGEDEEWQDQTQHDDLCAVCQQDGELLMCDGCPRVFHVDCLGMTRVPEGDWFCAVCRDG</sequence>
<dbReference type="EMBL" id="JALJOR010000004">
    <property type="protein sequence ID" value="KAK9818234.1"/>
    <property type="molecule type" value="Genomic_DNA"/>
</dbReference>
<keyword evidence="2 4" id="KW-0863">Zinc-finger</keyword>
<dbReference type="SMART" id="SM00249">
    <property type="entry name" value="PHD"/>
    <property type="match status" value="1"/>
</dbReference>
<evidence type="ECO:0000259" key="5">
    <source>
        <dbReference type="PROSITE" id="PS50016"/>
    </source>
</evidence>
<evidence type="ECO:0000256" key="1">
    <source>
        <dbReference type="ARBA" id="ARBA00022723"/>
    </source>
</evidence>
<name>A0AAW1QCB2_9CHLO</name>
<reference evidence="6 7" key="1">
    <citation type="journal article" date="2024" name="Nat. Commun.">
        <title>Phylogenomics reveals the evolutionary origins of lichenization in chlorophyte algae.</title>
        <authorList>
            <person name="Puginier C."/>
            <person name="Libourel C."/>
            <person name="Otte J."/>
            <person name="Skaloud P."/>
            <person name="Haon M."/>
            <person name="Grisel S."/>
            <person name="Petersen M."/>
            <person name="Berrin J.G."/>
            <person name="Delaux P.M."/>
            <person name="Dal Grande F."/>
            <person name="Keller J."/>
        </authorList>
    </citation>
    <scope>NUCLEOTIDE SEQUENCE [LARGE SCALE GENOMIC DNA]</scope>
    <source>
        <strain evidence="6 7">SAG 2043</strain>
    </source>
</reference>
<evidence type="ECO:0000256" key="3">
    <source>
        <dbReference type="ARBA" id="ARBA00022833"/>
    </source>
</evidence>